<name>A0AAQ3RU33_VIGMU</name>
<sequence>MGKLFCDSTTVTEPFQGSLPVVLPWRDPKSESITTVDLIVPTSVGGATFTDGWEDVVDLEKQQRCHLQKLHAKCVLWKPLEEVEDSSSSSSPSSSSHLRSVISRFSHSGEVSTDGNCLFTASLKAKGGEEVNACELRWRIVTRLFDTCTLQI</sequence>
<evidence type="ECO:0000313" key="2">
    <source>
        <dbReference type="Proteomes" id="UP001374535"/>
    </source>
</evidence>
<organism evidence="1 2">
    <name type="scientific">Vigna mungo</name>
    <name type="common">Black gram</name>
    <name type="synonym">Phaseolus mungo</name>
    <dbReference type="NCBI Taxonomy" id="3915"/>
    <lineage>
        <taxon>Eukaryota</taxon>
        <taxon>Viridiplantae</taxon>
        <taxon>Streptophyta</taxon>
        <taxon>Embryophyta</taxon>
        <taxon>Tracheophyta</taxon>
        <taxon>Spermatophyta</taxon>
        <taxon>Magnoliopsida</taxon>
        <taxon>eudicotyledons</taxon>
        <taxon>Gunneridae</taxon>
        <taxon>Pentapetalae</taxon>
        <taxon>rosids</taxon>
        <taxon>fabids</taxon>
        <taxon>Fabales</taxon>
        <taxon>Fabaceae</taxon>
        <taxon>Papilionoideae</taxon>
        <taxon>50 kb inversion clade</taxon>
        <taxon>NPAAA clade</taxon>
        <taxon>indigoferoid/millettioid clade</taxon>
        <taxon>Phaseoleae</taxon>
        <taxon>Vigna</taxon>
    </lineage>
</organism>
<dbReference type="AlphaFoldDB" id="A0AAQ3RU33"/>
<protein>
    <recommendedName>
        <fullName evidence="3">OTU domain-containing protein</fullName>
    </recommendedName>
</protein>
<dbReference type="PANTHER" id="PTHR36068">
    <property type="entry name" value="OS01G0102500 PROTEIN"/>
    <property type="match status" value="1"/>
</dbReference>
<proteinExistence type="predicted"/>
<evidence type="ECO:0008006" key="3">
    <source>
        <dbReference type="Google" id="ProtNLM"/>
    </source>
</evidence>
<accession>A0AAQ3RU33</accession>
<gene>
    <name evidence="1" type="ORF">V8G54_019768</name>
</gene>
<keyword evidence="2" id="KW-1185">Reference proteome</keyword>
<dbReference type="PANTHER" id="PTHR36068:SF1">
    <property type="entry name" value="OS01G0102500 PROTEIN"/>
    <property type="match status" value="1"/>
</dbReference>
<dbReference type="Proteomes" id="UP001374535">
    <property type="component" value="Chromosome 6"/>
</dbReference>
<reference evidence="1 2" key="1">
    <citation type="journal article" date="2023" name="Life. Sci Alliance">
        <title>Evolutionary insights into 3D genome organization and epigenetic landscape of Vigna mungo.</title>
        <authorList>
            <person name="Junaid A."/>
            <person name="Singh B."/>
            <person name="Bhatia S."/>
        </authorList>
    </citation>
    <scope>NUCLEOTIDE SEQUENCE [LARGE SCALE GENOMIC DNA]</scope>
    <source>
        <strain evidence="1">Urdbean</strain>
    </source>
</reference>
<dbReference type="EMBL" id="CP144695">
    <property type="protein sequence ID" value="WVZ06422.1"/>
    <property type="molecule type" value="Genomic_DNA"/>
</dbReference>
<evidence type="ECO:0000313" key="1">
    <source>
        <dbReference type="EMBL" id="WVZ06422.1"/>
    </source>
</evidence>